<evidence type="ECO:0000313" key="2">
    <source>
        <dbReference type="Proteomes" id="UP001060085"/>
    </source>
</evidence>
<sequence>MATSENWYLFVHNGRHNHKLAVYNHGAVAIDSAVQKSYVSPRNILRFFLEQDVGCALSAQKIYNVVAKIKQGRNTIEEVFCLNAKRGYTVFHGNREESNYNMPLLEVVGMALIGKNFKVAIAFISNEQATTYR</sequence>
<dbReference type="Proteomes" id="UP001060085">
    <property type="component" value="Linkage Group LG01"/>
</dbReference>
<protein>
    <submittedName>
        <fullName evidence="1">Uncharacterized protein</fullName>
    </submittedName>
</protein>
<keyword evidence="2" id="KW-1185">Reference proteome</keyword>
<organism evidence="1 2">
    <name type="scientific">Catharanthus roseus</name>
    <name type="common">Madagascar periwinkle</name>
    <name type="synonym">Vinca rosea</name>
    <dbReference type="NCBI Taxonomy" id="4058"/>
    <lineage>
        <taxon>Eukaryota</taxon>
        <taxon>Viridiplantae</taxon>
        <taxon>Streptophyta</taxon>
        <taxon>Embryophyta</taxon>
        <taxon>Tracheophyta</taxon>
        <taxon>Spermatophyta</taxon>
        <taxon>Magnoliopsida</taxon>
        <taxon>eudicotyledons</taxon>
        <taxon>Gunneridae</taxon>
        <taxon>Pentapetalae</taxon>
        <taxon>asterids</taxon>
        <taxon>lamiids</taxon>
        <taxon>Gentianales</taxon>
        <taxon>Apocynaceae</taxon>
        <taxon>Rauvolfioideae</taxon>
        <taxon>Vinceae</taxon>
        <taxon>Catharanthinae</taxon>
        <taxon>Catharanthus</taxon>
    </lineage>
</organism>
<accession>A0ACC0C682</accession>
<dbReference type="EMBL" id="CM044701">
    <property type="protein sequence ID" value="KAI5680421.1"/>
    <property type="molecule type" value="Genomic_DNA"/>
</dbReference>
<gene>
    <name evidence="1" type="ORF">M9H77_01648</name>
</gene>
<proteinExistence type="predicted"/>
<evidence type="ECO:0000313" key="1">
    <source>
        <dbReference type="EMBL" id="KAI5680421.1"/>
    </source>
</evidence>
<comment type="caution">
    <text evidence="1">The sequence shown here is derived from an EMBL/GenBank/DDBJ whole genome shotgun (WGS) entry which is preliminary data.</text>
</comment>
<name>A0ACC0C682_CATRO</name>
<reference evidence="2" key="1">
    <citation type="journal article" date="2023" name="Nat. Plants">
        <title>Single-cell RNA sequencing provides a high-resolution roadmap for understanding the multicellular compartmentation of specialized metabolism.</title>
        <authorList>
            <person name="Sun S."/>
            <person name="Shen X."/>
            <person name="Li Y."/>
            <person name="Li Y."/>
            <person name="Wang S."/>
            <person name="Li R."/>
            <person name="Zhang H."/>
            <person name="Shen G."/>
            <person name="Guo B."/>
            <person name="Wei J."/>
            <person name="Xu J."/>
            <person name="St-Pierre B."/>
            <person name="Chen S."/>
            <person name="Sun C."/>
        </authorList>
    </citation>
    <scope>NUCLEOTIDE SEQUENCE [LARGE SCALE GENOMIC DNA]</scope>
</reference>